<dbReference type="SUPFAM" id="SSF51735">
    <property type="entry name" value="NAD(P)-binding Rossmann-fold domains"/>
    <property type="match status" value="1"/>
</dbReference>
<dbReference type="SMART" id="SM00829">
    <property type="entry name" value="PKS_ER"/>
    <property type="match status" value="1"/>
</dbReference>
<accession>A0ABX1XAF1</accession>
<dbReference type="Gene3D" id="3.90.180.10">
    <property type="entry name" value="Medium-chain alcohol dehydrogenases, catalytic domain"/>
    <property type="match status" value="1"/>
</dbReference>
<dbReference type="PANTHER" id="PTHR48106:SF2">
    <property type="entry name" value="ZN2+-BINDING DEHYDROGENASE"/>
    <property type="match status" value="1"/>
</dbReference>
<dbReference type="Proteomes" id="UP000653578">
    <property type="component" value="Unassembled WGS sequence"/>
</dbReference>
<evidence type="ECO:0000313" key="5">
    <source>
        <dbReference type="Proteomes" id="UP000653578"/>
    </source>
</evidence>
<keyword evidence="2" id="KW-0560">Oxidoreductase</keyword>
<evidence type="ECO:0000313" key="4">
    <source>
        <dbReference type="EMBL" id="NOU65342.1"/>
    </source>
</evidence>
<comment type="caution">
    <text evidence="4">The sequence shown here is derived from an EMBL/GenBank/DDBJ whole genome shotgun (WGS) entry which is preliminary data.</text>
</comment>
<keyword evidence="5" id="KW-1185">Reference proteome</keyword>
<gene>
    <name evidence="4" type="ORF">GC096_15010</name>
</gene>
<dbReference type="InterPro" id="IPR013154">
    <property type="entry name" value="ADH-like_N"/>
</dbReference>
<dbReference type="Pfam" id="PF08240">
    <property type="entry name" value="ADH_N"/>
    <property type="match status" value="1"/>
</dbReference>
<organism evidence="4 5">
    <name type="scientific">Paenibacillus plantarum</name>
    <dbReference type="NCBI Taxonomy" id="2654975"/>
    <lineage>
        <taxon>Bacteria</taxon>
        <taxon>Bacillati</taxon>
        <taxon>Bacillota</taxon>
        <taxon>Bacilli</taxon>
        <taxon>Bacillales</taxon>
        <taxon>Paenibacillaceae</taxon>
        <taxon>Paenibacillus</taxon>
    </lineage>
</organism>
<evidence type="ECO:0000259" key="3">
    <source>
        <dbReference type="SMART" id="SM00829"/>
    </source>
</evidence>
<dbReference type="InterPro" id="IPR036291">
    <property type="entry name" value="NAD(P)-bd_dom_sf"/>
</dbReference>
<evidence type="ECO:0000256" key="1">
    <source>
        <dbReference type="ARBA" id="ARBA00022857"/>
    </source>
</evidence>
<feature type="domain" description="Enoyl reductase (ER)" evidence="3">
    <location>
        <begin position="16"/>
        <end position="326"/>
    </location>
</feature>
<proteinExistence type="predicted"/>
<evidence type="ECO:0000256" key="2">
    <source>
        <dbReference type="ARBA" id="ARBA00023002"/>
    </source>
</evidence>
<dbReference type="InterPro" id="IPR011032">
    <property type="entry name" value="GroES-like_sf"/>
</dbReference>
<name>A0ABX1XAF1_9BACL</name>
<dbReference type="EMBL" id="WHNY01000043">
    <property type="protein sequence ID" value="NOU65342.1"/>
    <property type="molecule type" value="Genomic_DNA"/>
</dbReference>
<dbReference type="CDD" id="cd05282">
    <property type="entry name" value="ETR_like"/>
    <property type="match status" value="1"/>
</dbReference>
<sequence length="327" mass="36641">MYGQTICFHEFGEPQDVLEVKQREVTPLMPDEILVEMIVRPINPSDLIPIRGAYRHRISLPCIPGYEGVGSVIDIGSNVSKSMLGKRVLPLRGEGTWQQYVKTSASLSIEVPNFISDDEAARSYINPLTAWIICKELFKRSNNSFLLVNACNSAIGRIFAQLSVVFGYRLIAVVRSSAYTEELLQLGAWHVINCSQSDVYKTVMDVTSGQGVHAAIDSIGGKEGYELARAVRRGGFFISIGLLSGLQVDWQRIAIELDIQSKIFHLRQWLQRISVDDWQNSFQQIFALLRQKQLILGRAEARYKLIEITKAVQIAELSGQQGKVLLT</sequence>
<protein>
    <submittedName>
        <fullName evidence="4">Zinc-binding dehydrogenase</fullName>
    </submittedName>
</protein>
<dbReference type="InterPro" id="IPR020843">
    <property type="entry name" value="ER"/>
</dbReference>
<keyword evidence="1" id="KW-0521">NADP</keyword>
<dbReference type="Gene3D" id="3.40.50.720">
    <property type="entry name" value="NAD(P)-binding Rossmann-like Domain"/>
    <property type="match status" value="1"/>
</dbReference>
<reference evidence="4 5" key="1">
    <citation type="submission" date="2019-10" db="EMBL/GenBank/DDBJ databases">
        <title>Description of Paenibacillus humi sp. nov.</title>
        <authorList>
            <person name="Carlier A."/>
            <person name="Qi S."/>
        </authorList>
    </citation>
    <scope>NUCLEOTIDE SEQUENCE [LARGE SCALE GENOMIC DNA]</scope>
    <source>
        <strain evidence="4 5">LMG 31461</strain>
    </source>
</reference>
<dbReference type="InterPro" id="IPR013149">
    <property type="entry name" value="ADH-like_C"/>
</dbReference>
<dbReference type="SUPFAM" id="SSF50129">
    <property type="entry name" value="GroES-like"/>
    <property type="match status" value="1"/>
</dbReference>
<dbReference type="RefSeq" id="WP_171631312.1">
    <property type="nucleotide sequence ID" value="NZ_WHNY01000043.1"/>
</dbReference>
<dbReference type="PANTHER" id="PTHR48106">
    <property type="entry name" value="QUINONE OXIDOREDUCTASE PIG3-RELATED"/>
    <property type="match status" value="1"/>
</dbReference>
<dbReference type="Pfam" id="PF00107">
    <property type="entry name" value="ADH_zinc_N"/>
    <property type="match status" value="1"/>
</dbReference>